<keyword evidence="1" id="KW-0175">Coiled coil</keyword>
<feature type="domain" description="KfrA N-terminal DNA-binding" evidence="2">
    <location>
        <begin position="10"/>
        <end position="119"/>
    </location>
</feature>
<dbReference type="InterPro" id="IPR021104">
    <property type="entry name" value="KfrA_DNA-bd_N"/>
</dbReference>
<reference evidence="3 4" key="1">
    <citation type="submission" date="2019-03" db="EMBL/GenBank/DDBJ databases">
        <title>The genome sequence of Nitrosococcus wardiae strain D1FHST reveals the archetypal metabolic capacity of ammonia-oxidizing Gammaproteobacteria.</title>
        <authorList>
            <person name="Wang L."/>
            <person name="Lim C.K."/>
            <person name="Hanson T.E."/>
            <person name="Dang H."/>
            <person name="Klotz M.G."/>
        </authorList>
    </citation>
    <scope>NUCLEOTIDE SEQUENCE [LARGE SCALE GENOMIC DNA]</scope>
    <source>
        <strain evidence="3 4">D1FHS</strain>
    </source>
</reference>
<proteinExistence type="predicted"/>
<dbReference type="AlphaFoldDB" id="A0A4P7C1P3"/>
<evidence type="ECO:0000313" key="3">
    <source>
        <dbReference type="EMBL" id="QBQ55384.1"/>
    </source>
</evidence>
<keyword evidence="4" id="KW-1185">Reference proteome</keyword>
<dbReference type="RefSeq" id="WP_134358644.1">
    <property type="nucleotide sequence ID" value="NZ_CP038033.1"/>
</dbReference>
<evidence type="ECO:0000313" key="4">
    <source>
        <dbReference type="Proteomes" id="UP000294325"/>
    </source>
</evidence>
<feature type="coiled-coil region" evidence="1">
    <location>
        <begin position="74"/>
        <end position="186"/>
    </location>
</feature>
<protein>
    <submittedName>
        <fullName evidence="3">DNA-binding protein</fullName>
    </submittedName>
</protein>
<accession>A0A4P7C1P3</accession>
<dbReference type="OrthoDB" id="583532at2"/>
<gene>
    <name evidence="3" type="ORF">E3U44_13330</name>
</gene>
<name>A0A4P7C1P3_9GAMM</name>
<dbReference type="KEGG" id="nwr:E3U44_13330"/>
<dbReference type="Proteomes" id="UP000294325">
    <property type="component" value="Chromosome"/>
</dbReference>
<feature type="coiled-coil region" evidence="1">
    <location>
        <begin position="230"/>
        <end position="337"/>
    </location>
</feature>
<keyword evidence="3" id="KW-0238">DNA-binding</keyword>
<organism evidence="3 4">
    <name type="scientific">Nitrosococcus wardiae</name>
    <dbReference type="NCBI Taxonomy" id="1814290"/>
    <lineage>
        <taxon>Bacteria</taxon>
        <taxon>Pseudomonadati</taxon>
        <taxon>Pseudomonadota</taxon>
        <taxon>Gammaproteobacteria</taxon>
        <taxon>Chromatiales</taxon>
        <taxon>Chromatiaceae</taxon>
        <taxon>Nitrosococcus</taxon>
    </lineage>
</organism>
<dbReference type="Pfam" id="PF11740">
    <property type="entry name" value="KfrA_N"/>
    <property type="match status" value="1"/>
</dbReference>
<dbReference type="GO" id="GO:0003677">
    <property type="term" value="F:DNA binding"/>
    <property type="evidence" value="ECO:0007669"/>
    <property type="project" value="UniProtKB-KW"/>
</dbReference>
<sequence length="351" mass="41069">MTQIDTRTLTKQTADTLLTEGIRPTVANVRARTGQGSAGTINAALQEWWQELANRLLQLETRPEIPEPVFTVAEQAWETALKQAETLLAKERKKLQQEQEASKAAVKIAQQTQQAAEQKIGVLTKRLETLEEVRLILERQLASEKVRTENLSTQMEELQVILEQKKQTLGEQAERYEIQLTREREQWASLEQHLVIQLDEQKVLRKQQENSLVQRESQWREREEKLQFRQQSALIQLTQTQEKLKGLKENLQAIKTETQSFQQEREQWMSKIARLETEKKHTASEQIQLRAQTVELKEQVETLTLQREKLSEQLRQMESQQTAYEAENRTLQALLKQWKIISEQNYPTKNP</sequence>
<evidence type="ECO:0000259" key="2">
    <source>
        <dbReference type="Pfam" id="PF11740"/>
    </source>
</evidence>
<dbReference type="EMBL" id="CP038033">
    <property type="protein sequence ID" value="QBQ55384.1"/>
    <property type="molecule type" value="Genomic_DNA"/>
</dbReference>
<evidence type="ECO:0000256" key="1">
    <source>
        <dbReference type="SAM" id="Coils"/>
    </source>
</evidence>